<feature type="transmembrane region" description="Helical" evidence="6">
    <location>
        <begin position="154"/>
        <end position="180"/>
    </location>
</feature>
<dbReference type="GO" id="GO:0016020">
    <property type="term" value="C:membrane"/>
    <property type="evidence" value="ECO:0007669"/>
    <property type="project" value="UniProtKB-SubCell"/>
</dbReference>
<dbReference type="InterPro" id="IPR049326">
    <property type="entry name" value="Rhodopsin_dom_fungi"/>
</dbReference>
<feature type="domain" description="Rhodopsin" evidence="7">
    <location>
        <begin position="60"/>
        <end position="299"/>
    </location>
</feature>
<reference evidence="8" key="1">
    <citation type="journal article" date="2020" name="Stud. Mycol.">
        <title>101 Dothideomycetes genomes: a test case for predicting lifestyles and emergence of pathogens.</title>
        <authorList>
            <person name="Haridas S."/>
            <person name="Albert R."/>
            <person name="Binder M."/>
            <person name="Bloem J."/>
            <person name="Labutti K."/>
            <person name="Salamov A."/>
            <person name="Andreopoulos B."/>
            <person name="Baker S."/>
            <person name="Barry K."/>
            <person name="Bills G."/>
            <person name="Bluhm B."/>
            <person name="Cannon C."/>
            <person name="Castanera R."/>
            <person name="Culley D."/>
            <person name="Daum C."/>
            <person name="Ezra D."/>
            <person name="Gonzalez J."/>
            <person name="Henrissat B."/>
            <person name="Kuo A."/>
            <person name="Liang C."/>
            <person name="Lipzen A."/>
            <person name="Lutzoni F."/>
            <person name="Magnuson J."/>
            <person name="Mondo S."/>
            <person name="Nolan M."/>
            <person name="Ohm R."/>
            <person name="Pangilinan J."/>
            <person name="Park H.-J."/>
            <person name="Ramirez L."/>
            <person name="Alfaro M."/>
            <person name="Sun H."/>
            <person name="Tritt A."/>
            <person name="Yoshinaga Y."/>
            <person name="Zwiers L.-H."/>
            <person name="Turgeon B."/>
            <person name="Goodwin S."/>
            <person name="Spatafora J."/>
            <person name="Crous P."/>
            <person name="Grigoriev I."/>
        </authorList>
    </citation>
    <scope>NUCLEOTIDE SEQUENCE</scope>
    <source>
        <strain evidence="8">CBS 121739</strain>
    </source>
</reference>
<sequence length="391" mass="44229">MFSSNIIFRRQTLPPGMLEGPALAPPPGVVPNFVNPPDLTEVFVGTTIVCIVIATFLVFARIYTKLAIIRRATWDDWILLLGWSTFILMNAFSCAFAFHGAGRHQWNVQLKNMILIGKYFQYAAGTYSATLALVKLSICVQLRTIFAPTKKSDFMWWSTWSFGIFVLLYYLVNVFVVIFQCNPREKAWEPFLRGECADQNAIYLTCAIFNIVSDIVIILIPQYAIWKLRMPWQKRLQIALIFMTAAFVCGCSAVRIYYTVQLNISPDISRVGLKFGLWAVAEVTATMICACLPTFPRFFQATIMKTSFFTSLKSRTYAYGKGSKFSSSTVSGNGALSYRRMDEAERKLRSPSEHEDVELGPCRPDDGIIKQTEISMTADLAQPAEPVKYWN</sequence>
<evidence type="ECO:0000256" key="1">
    <source>
        <dbReference type="ARBA" id="ARBA00004141"/>
    </source>
</evidence>
<feature type="transmembrane region" description="Helical" evidence="6">
    <location>
        <begin position="76"/>
        <end position="99"/>
    </location>
</feature>
<feature type="transmembrane region" description="Helical" evidence="6">
    <location>
        <begin position="42"/>
        <end position="64"/>
    </location>
</feature>
<feature type="transmembrane region" description="Helical" evidence="6">
    <location>
        <begin position="278"/>
        <end position="299"/>
    </location>
</feature>
<evidence type="ECO:0000256" key="5">
    <source>
        <dbReference type="ARBA" id="ARBA00038359"/>
    </source>
</evidence>
<dbReference type="RefSeq" id="XP_033595293.1">
    <property type="nucleotide sequence ID" value="XM_033748591.1"/>
</dbReference>
<evidence type="ECO:0000313" key="9">
    <source>
        <dbReference type="Proteomes" id="UP000799437"/>
    </source>
</evidence>
<dbReference type="Pfam" id="PF20684">
    <property type="entry name" value="Fung_rhodopsin"/>
    <property type="match status" value="1"/>
</dbReference>
<comment type="subcellular location">
    <subcellularLocation>
        <location evidence="1">Membrane</location>
        <topology evidence="1">Multi-pass membrane protein</topology>
    </subcellularLocation>
</comment>
<evidence type="ECO:0000256" key="3">
    <source>
        <dbReference type="ARBA" id="ARBA00022989"/>
    </source>
</evidence>
<dbReference type="EMBL" id="ML996591">
    <property type="protein sequence ID" value="KAF2752842.1"/>
    <property type="molecule type" value="Genomic_DNA"/>
</dbReference>
<evidence type="ECO:0000256" key="4">
    <source>
        <dbReference type="ARBA" id="ARBA00023136"/>
    </source>
</evidence>
<gene>
    <name evidence="8" type="ORF">EJ05DRAFT_515306</name>
</gene>
<keyword evidence="3 6" id="KW-1133">Transmembrane helix</keyword>
<keyword evidence="9" id="KW-1185">Reference proteome</keyword>
<keyword evidence="4 6" id="KW-0472">Membrane</keyword>
<name>A0A6A6VQF9_9PEZI</name>
<dbReference type="AlphaFoldDB" id="A0A6A6VQF9"/>
<evidence type="ECO:0000259" key="7">
    <source>
        <dbReference type="Pfam" id="PF20684"/>
    </source>
</evidence>
<evidence type="ECO:0000256" key="6">
    <source>
        <dbReference type="SAM" id="Phobius"/>
    </source>
</evidence>
<feature type="transmembrane region" description="Helical" evidence="6">
    <location>
        <begin position="200"/>
        <end position="226"/>
    </location>
</feature>
<feature type="transmembrane region" description="Helical" evidence="6">
    <location>
        <begin position="238"/>
        <end position="258"/>
    </location>
</feature>
<dbReference type="InterPro" id="IPR052337">
    <property type="entry name" value="SAT4-like"/>
</dbReference>
<evidence type="ECO:0000256" key="2">
    <source>
        <dbReference type="ARBA" id="ARBA00022692"/>
    </source>
</evidence>
<dbReference type="OrthoDB" id="5342292at2759"/>
<evidence type="ECO:0000313" key="8">
    <source>
        <dbReference type="EMBL" id="KAF2752842.1"/>
    </source>
</evidence>
<feature type="transmembrane region" description="Helical" evidence="6">
    <location>
        <begin position="119"/>
        <end position="142"/>
    </location>
</feature>
<dbReference type="PANTHER" id="PTHR33048:SF47">
    <property type="entry name" value="INTEGRAL MEMBRANE PROTEIN-RELATED"/>
    <property type="match status" value="1"/>
</dbReference>
<dbReference type="Proteomes" id="UP000799437">
    <property type="component" value="Unassembled WGS sequence"/>
</dbReference>
<protein>
    <recommendedName>
        <fullName evidence="7">Rhodopsin domain-containing protein</fullName>
    </recommendedName>
</protein>
<organism evidence="8 9">
    <name type="scientific">Pseudovirgaria hyperparasitica</name>
    <dbReference type="NCBI Taxonomy" id="470096"/>
    <lineage>
        <taxon>Eukaryota</taxon>
        <taxon>Fungi</taxon>
        <taxon>Dikarya</taxon>
        <taxon>Ascomycota</taxon>
        <taxon>Pezizomycotina</taxon>
        <taxon>Dothideomycetes</taxon>
        <taxon>Dothideomycetes incertae sedis</taxon>
        <taxon>Acrospermales</taxon>
        <taxon>Acrospermaceae</taxon>
        <taxon>Pseudovirgaria</taxon>
    </lineage>
</organism>
<accession>A0A6A6VQF9</accession>
<keyword evidence="2 6" id="KW-0812">Transmembrane</keyword>
<comment type="similarity">
    <text evidence="5">Belongs to the SAT4 family.</text>
</comment>
<dbReference type="PANTHER" id="PTHR33048">
    <property type="entry name" value="PTH11-LIKE INTEGRAL MEMBRANE PROTEIN (AFU_ORTHOLOGUE AFUA_5G11245)"/>
    <property type="match status" value="1"/>
</dbReference>
<dbReference type="GeneID" id="54489645"/>
<proteinExistence type="inferred from homology"/>